<dbReference type="GO" id="GO:0015074">
    <property type="term" value="P:DNA integration"/>
    <property type="evidence" value="ECO:0007669"/>
    <property type="project" value="UniProtKB-KW"/>
</dbReference>
<reference evidence="8" key="1">
    <citation type="submission" date="2020-10" db="EMBL/GenBank/DDBJ databases">
        <authorList>
            <person name="Gilroy R."/>
        </authorList>
    </citation>
    <scope>NUCLEOTIDE SEQUENCE</scope>
    <source>
        <strain evidence="8">G3-3990</strain>
    </source>
</reference>
<dbReference type="PROSITE" id="PS51898">
    <property type="entry name" value="TYR_RECOMBINASE"/>
    <property type="match status" value="1"/>
</dbReference>
<dbReference type="InterPro" id="IPR002104">
    <property type="entry name" value="Integrase_catalytic"/>
</dbReference>
<reference evidence="8" key="2">
    <citation type="journal article" date="2021" name="PeerJ">
        <title>Extensive microbial diversity within the chicken gut microbiome revealed by metagenomics and culture.</title>
        <authorList>
            <person name="Gilroy R."/>
            <person name="Ravi A."/>
            <person name="Getino M."/>
            <person name="Pursley I."/>
            <person name="Horton D.L."/>
            <person name="Alikhan N.F."/>
            <person name="Baker D."/>
            <person name="Gharbi K."/>
            <person name="Hall N."/>
            <person name="Watson M."/>
            <person name="Adriaenssens E.M."/>
            <person name="Foster-Nyarko E."/>
            <person name="Jarju S."/>
            <person name="Secka A."/>
            <person name="Antonio M."/>
            <person name="Oren A."/>
            <person name="Chaudhuri R.R."/>
            <person name="La Ragione R."/>
            <person name="Hildebrand F."/>
            <person name="Pallen M.J."/>
        </authorList>
    </citation>
    <scope>NUCLEOTIDE SEQUENCE</scope>
    <source>
        <strain evidence="8">G3-3990</strain>
    </source>
</reference>
<proteinExistence type="inferred from homology"/>
<keyword evidence="4" id="KW-0233">DNA recombination</keyword>
<dbReference type="InterPro" id="IPR010998">
    <property type="entry name" value="Integrase_recombinase_N"/>
</dbReference>
<dbReference type="GO" id="GO:0006310">
    <property type="term" value="P:DNA recombination"/>
    <property type="evidence" value="ECO:0007669"/>
    <property type="project" value="UniProtKB-KW"/>
</dbReference>
<evidence type="ECO:0000256" key="2">
    <source>
        <dbReference type="ARBA" id="ARBA00022908"/>
    </source>
</evidence>
<evidence type="ECO:0000256" key="3">
    <source>
        <dbReference type="ARBA" id="ARBA00023125"/>
    </source>
</evidence>
<dbReference type="Gene3D" id="1.10.443.10">
    <property type="entry name" value="Intergrase catalytic core"/>
    <property type="match status" value="1"/>
</dbReference>
<dbReference type="InterPro" id="IPR025269">
    <property type="entry name" value="SAM-like_dom"/>
</dbReference>
<dbReference type="Pfam" id="PF00589">
    <property type="entry name" value="Phage_integrase"/>
    <property type="match status" value="1"/>
</dbReference>
<dbReference type="PROSITE" id="PS51900">
    <property type="entry name" value="CB"/>
    <property type="match status" value="1"/>
</dbReference>
<organism evidence="8 9">
    <name type="scientific">Candidatus Gallipaludibacter merdavium</name>
    <dbReference type="NCBI Taxonomy" id="2840839"/>
    <lineage>
        <taxon>Bacteria</taxon>
        <taxon>Pseudomonadati</taxon>
        <taxon>Bacteroidota</taxon>
        <taxon>Bacteroidia</taxon>
        <taxon>Bacteroidales</taxon>
        <taxon>Candidatus Gallipaludibacter</taxon>
    </lineage>
</organism>
<dbReference type="CDD" id="cd01185">
    <property type="entry name" value="INTN1_C_like"/>
    <property type="match status" value="1"/>
</dbReference>
<comment type="similarity">
    <text evidence="1">Belongs to the 'phage' integrase family.</text>
</comment>
<dbReference type="Proteomes" id="UP000823641">
    <property type="component" value="Unassembled WGS sequence"/>
</dbReference>
<name>A0A9D9N3N5_9BACT</name>
<evidence type="ECO:0000313" key="8">
    <source>
        <dbReference type="EMBL" id="MBO8459035.1"/>
    </source>
</evidence>
<dbReference type="Gene3D" id="1.10.150.130">
    <property type="match status" value="1"/>
</dbReference>
<dbReference type="AlphaFoldDB" id="A0A9D9N3N5"/>
<accession>A0A9D9N3N5</accession>
<keyword evidence="3 5" id="KW-0238">DNA-binding</keyword>
<dbReference type="PANTHER" id="PTHR30349">
    <property type="entry name" value="PHAGE INTEGRASE-RELATED"/>
    <property type="match status" value="1"/>
</dbReference>
<dbReference type="InterPro" id="IPR011010">
    <property type="entry name" value="DNA_brk_join_enz"/>
</dbReference>
<evidence type="ECO:0000256" key="4">
    <source>
        <dbReference type="ARBA" id="ARBA00023172"/>
    </source>
</evidence>
<evidence type="ECO:0000256" key="5">
    <source>
        <dbReference type="PROSITE-ProRule" id="PRU01248"/>
    </source>
</evidence>
<dbReference type="Pfam" id="PF17293">
    <property type="entry name" value="Arm-DNA-bind_5"/>
    <property type="match status" value="1"/>
</dbReference>
<evidence type="ECO:0000313" key="9">
    <source>
        <dbReference type="Proteomes" id="UP000823641"/>
    </source>
</evidence>
<dbReference type="SUPFAM" id="SSF56349">
    <property type="entry name" value="DNA breaking-rejoining enzymes"/>
    <property type="match status" value="1"/>
</dbReference>
<feature type="domain" description="Core-binding (CB)" evidence="7">
    <location>
        <begin position="105"/>
        <end position="188"/>
    </location>
</feature>
<gene>
    <name evidence="8" type="ORF">IAA73_01690</name>
</gene>
<dbReference type="InterPro" id="IPR013762">
    <property type="entry name" value="Integrase-like_cat_sf"/>
</dbReference>
<evidence type="ECO:0000259" key="6">
    <source>
        <dbReference type="PROSITE" id="PS51898"/>
    </source>
</evidence>
<dbReference type="InterPro" id="IPR044068">
    <property type="entry name" value="CB"/>
</dbReference>
<dbReference type="Pfam" id="PF13102">
    <property type="entry name" value="Phage_int_SAM_5"/>
    <property type="match status" value="1"/>
</dbReference>
<dbReference type="PANTHER" id="PTHR30349:SF64">
    <property type="entry name" value="PROPHAGE INTEGRASE INTD-RELATED"/>
    <property type="match status" value="1"/>
</dbReference>
<keyword evidence="2" id="KW-0229">DNA integration</keyword>
<dbReference type="GO" id="GO:0003677">
    <property type="term" value="F:DNA binding"/>
    <property type="evidence" value="ECO:0007669"/>
    <property type="project" value="UniProtKB-UniRule"/>
</dbReference>
<sequence length="400" mass="46455">MAITVKAVCYKSKVLSNNESPLMLRVTKDRKLKYVSLGISLNPANWDFSKNEPKADCPNREYIEMLIADKIKEYSAKIIELKATNQEFTSTSLVEKVCVKHTNRKTVEVVFQEYMTSLIKAGRKSYALSIKQTYNSIKEFCHSLDFYFSEMDVAWLKRYELFLREQRLAENTIGIRFRTLRAIYNVAMEEDAVSQDCYPFKKFKVARLHQDTIKRALTKGDIERVLQFQSSNRYMRFPIDIFAFTYYCGGINFTDIANLTQANIVVDKLIYKRQKTKKLIKIPLQPQALTLIKKYHNTESPYLFPILSPFHKTEEQKANRIHKVITKVNDRLKQIGEALNLPIPFTTYVARHSQATVMKKAGVSTAVIREIMGHSSERVTQIYLDSFDNEQIDEAMKNLL</sequence>
<dbReference type="InterPro" id="IPR035386">
    <property type="entry name" value="Arm-DNA-bind_5"/>
</dbReference>
<comment type="caution">
    <text evidence="8">The sequence shown here is derived from an EMBL/GenBank/DDBJ whole genome shotgun (WGS) entry which is preliminary data.</text>
</comment>
<feature type="domain" description="Tyr recombinase" evidence="6">
    <location>
        <begin position="212"/>
        <end position="397"/>
    </location>
</feature>
<dbReference type="EMBL" id="JADIMG010000014">
    <property type="protein sequence ID" value="MBO8459035.1"/>
    <property type="molecule type" value="Genomic_DNA"/>
</dbReference>
<protein>
    <submittedName>
        <fullName evidence="8">Site-specific integrase</fullName>
    </submittedName>
</protein>
<evidence type="ECO:0000256" key="1">
    <source>
        <dbReference type="ARBA" id="ARBA00008857"/>
    </source>
</evidence>
<evidence type="ECO:0000259" key="7">
    <source>
        <dbReference type="PROSITE" id="PS51900"/>
    </source>
</evidence>
<dbReference type="InterPro" id="IPR050090">
    <property type="entry name" value="Tyrosine_recombinase_XerCD"/>
</dbReference>